<dbReference type="PROSITE" id="PS00584">
    <property type="entry name" value="PFKB_KINASES_2"/>
    <property type="match status" value="1"/>
</dbReference>
<reference evidence="8" key="1">
    <citation type="journal article" date="2019" name="Int. J. Syst. Evol. Microbiol.">
        <title>The Global Catalogue of Microorganisms (GCM) 10K type strain sequencing project: providing services to taxonomists for standard genome sequencing and annotation.</title>
        <authorList>
            <consortium name="The Broad Institute Genomics Platform"/>
            <consortium name="The Broad Institute Genome Sequencing Center for Infectious Disease"/>
            <person name="Wu L."/>
            <person name="Ma J."/>
        </authorList>
    </citation>
    <scope>NUCLEOTIDE SEQUENCE [LARGE SCALE GENOMIC DNA]</scope>
    <source>
        <strain evidence="8">JCM 3369</strain>
    </source>
</reference>
<evidence type="ECO:0000259" key="6">
    <source>
        <dbReference type="Pfam" id="PF00294"/>
    </source>
</evidence>
<keyword evidence="5" id="KW-0067">ATP-binding</keyword>
<sequence>MTTLLTIGETLAVASTPVGTPLRNAADLHLSTAGAESTVAIGVRRLGHTAAWVGVLGADELGARVHRELAAEGVDTRFVRFVPDAPTGFMLRDHRTRDYVSVSYYREHGSGTRLGADDVEAAFAAFDGIDMVHLTGITTALSPSCRAAVLRAVELARERGALVSFDVNYRRALSGPTPEDVREILPHTDVLFVGHDELHIVTEEVEPLSAARELLRHGPTEVVVKRGKDGACAAADGDLFEVAGMNVAVMDVIGAGDSFVAGYLGARAHGLPIPERLRWATTCAACTVGTRGDWEGLPHLSELDGRMETDKTVR</sequence>
<keyword evidence="4 7" id="KW-0418">Kinase</keyword>
<feature type="domain" description="Carbohydrate kinase PfkB" evidence="6">
    <location>
        <begin position="1"/>
        <end position="298"/>
    </location>
</feature>
<dbReference type="SUPFAM" id="SSF53613">
    <property type="entry name" value="Ribokinase-like"/>
    <property type="match status" value="1"/>
</dbReference>
<keyword evidence="8" id="KW-1185">Reference proteome</keyword>
<evidence type="ECO:0000256" key="1">
    <source>
        <dbReference type="ARBA" id="ARBA00010688"/>
    </source>
</evidence>
<name>A0ABW2CFP8_9ACTN</name>
<keyword evidence="3" id="KW-0547">Nucleotide-binding</keyword>
<comment type="similarity">
    <text evidence="1">Belongs to the carbohydrate kinase PfkB family.</text>
</comment>
<gene>
    <name evidence="7" type="ORF">ACFQKB_11660</name>
</gene>
<dbReference type="EMBL" id="JBHSXS010000005">
    <property type="protein sequence ID" value="MFC6880417.1"/>
    <property type="molecule type" value="Genomic_DNA"/>
</dbReference>
<evidence type="ECO:0000256" key="4">
    <source>
        <dbReference type="ARBA" id="ARBA00022777"/>
    </source>
</evidence>
<dbReference type="Gene3D" id="3.40.1190.20">
    <property type="match status" value="1"/>
</dbReference>
<dbReference type="PANTHER" id="PTHR43085:SF1">
    <property type="entry name" value="PSEUDOURIDINE KINASE-RELATED"/>
    <property type="match status" value="1"/>
</dbReference>
<organism evidence="7 8">
    <name type="scientific">Actinomadura yumaensis</name>
    <dbReference type="NCBI Taxonomy" id="111807"/>
    <lineage>
        <taxon>Bacteria</taxon>
        <taxon>Bacillati</taxon>
        <taxon>Actinomycetota</taxon>
        <taxon>Actinomycetes</taxon>
        <taxon>Streptosporangiales</taxon>
        <taxon>Thermomonosporaceae</taxon>
        <taxon>Actinomadura</taxon>
    </lineage>
</organism>
<dbReference type="InterPro" id="IPR029056">
    <property type="entry name" value="Ribokinase-like"/>
</dbReference>
<dbReference type="InterPro" id="IPR011611">
    <property type="entry name" value="PfkB_dom"/>
</dbReference>
<dbReference type="Proteomes" id="UP001596380">
    <property type="component" value="Unassembled WGS sequence"/>
</dbReference>
<evidence type="ECO:0000256" key="5">
    <source>
        <dbReference type="ARBA" id="ARBA00022840"/>
    </source>
</evidence>
<evidence type="ECO:0000256" key="2">
    <source>
        <dbReference type="ARBA" id="ARBA00022679"/>
    </source>
</evidence>
<evidence type="ECO:0000313" key="7">
    <source>
        <dbReference type="EMBL" id="MFC6880417.1"/>
    </source>
</evidence>
<dbReference type="PANTHER" id="PTHR43085">
    <property type="entry name" value="HEXOKINASE FAMILY MEMBER"/>
    <property type="match status" value="1"/>
</dbReference>
<dbReference type="Pfam" id="PF00294">
    <property type="entry name" value="PfkB"/>
    <property type="match status" value="1"/>
</dbReference>
<proteinExistence type="inferred from homology"/>
<dbReference type="RefSeq" id="WP_160820970.1">
    <property type="nucleotide sequence ID" value="NZ_JBHSXS010000005.1"/>
</dbReference>
<dbReference type="GO" id="GO:0016301">
    <property type="term" value="F:kinase activity"/>
    <property type="evidence" value="ECO:0007669"/>
    <property type="project" value="UniProtKB-KW"/>
</dbReference>
<keyword evidence="2" id="KW-0808">Transferase</keyword>
<dbReference type="InterPro" id="IPR050306">
    <property type="entry name" value="PfkB_Carbo_kinase"/>
</dbReference>
<protein>
    <submittedName>
        <fullName evidence="7">Sugar kinase</fullName>
    </submittedName>
</protein>
<evidence type="ECO:0000256" key="3">
    <source>
        <dbReference type="ARBA" id="ARBA00022741"/>
    </source>
</evidence>
<evidence type="ECO:0000313" key="8">
    <source>
        <dbReference type="Proteomes" id="UP001596380"/>
    </source>
</evidence>
<accession>A0ABW2CFP8</accession>
<dbReference type="InterPro" id="IPR002173">
    <property type="entry name" value="Carboh/pur_kinase_PfkB_CS"/>
</dbReference>
<comment type="caution">
    <text evidence="7">The sequence shown here is derived from an EMBL/GenBank/DDBJ whole genome shotgun (WGS) entry which is preliminary data.</text>
</comment>
<dbReference type="CDD" id="cd01166">
    <property type="entry name" value="KdgK"/>
    <property type="match status" value="1"/>
</dbReference>